<sequence>MTPAFRYLLFAHGRLDRALGHQGARIGAEGSLTLALLNLVVLADINMASSCWAGGQPKLFATLDRSRMALSRLEVVREPPISGPHKNTSTTFNAVRPRLGFRRFAYWPRC</sequence>
<organism evidence="1 2">
    <name type="scientific">Rhizobium tubonense</name>
    <dbReference type="NCBI Taxonomy" id="484088"/>
    <lineage>
        <taxon>Bacteria</taxon>
        <taxon>Pseudomonadati</taxon>
        <taxon>Pseudomonadota</taxon>
        <taxon>Alphaproteobacteria</taxon>
        <taxon>Hyphomicrobiales</taxon>
        <taxon>Rhizobiaceae</taxon>
        <taxon>Rhizobium/Agrobacterium group</taxon>
        <taxon>Rhizobium</taxon>
    </lineage>
</organism>
<dbReference type="AlphaFoldDB" id="A0A2W4EVU9"/>
<comment type="caution">
    <text evidence="1">The sequence shown here is derived from an EMBL/GenBank/DDBJ whole genome shotgun (WGS) entry which is preliminary data.</text>
</comment>
<evidence type="ECO:0000313" key="2">
    <source>
        <dbReference type="Proteomes" id="UP000248925"/>
    </source>
</evidence>
<protein>
    <submittedName>
        <fullName evidence="1">Uncharacterized protein</fullName>
    </submittedName>
</protein>
<reference evidence="1 2" key="1">
    <citation type="journal article" date="2018" name="Sci. Rep.">
        <title>Rhizobium tumorigenes sp. nov., a novel plant tumorigenic bacterium isolated from cane gall tumors on thornless blackberry.</title>
        <authorList>
            <person name="Kuzmanovi N."/>
            <person name="Smalla K."/>
            <person name="Gronow S."/>
            <person name="PuBawska J."/>
        </authorList>
    </citation>
    <scope>NUCLEOTIDE SEQUENCE [LARGE SCALE GENOMIC DNA]</scope>
    <source>
        <strain evidence="1 2">CCBAU 85046</strain>
    </source>
</reference>
<dbReference type="Proteomes" id="UP000248925">
    <property type="component" value="Unassembled WGS sequence"/>
</dbReference>
<evidence type="ECO:0000313" key="1">
    <source>
        <dbReference type="EMBL" id="PZM14320.1"/>
    </source>
</evidence>
<gene>
    <name evidence="1" type="ORF">CPY51_11010</name>
</gene>
<name>A0A2W4EVU9_9HYPH</name>
<accession>A0A2W4EVU9</accession>
<keyword evidence="2" id="KW-1185">Reference proteome</keyword>
<dbReference type="EMBL" id="PCDP01000034">
    <property type="protein sequence ID" value="PZM14320.1"/>
    <property type="molecule type" value="Genomic_DNA"/>
</dbReference>
<proteinExistence type="predicted"/>